<keyword evidence="3" id="KW-1185">Reference proteome</keyword>
<dbReference type="EMBL" id="CP032097">
    <property type="protein sequence ID" value="AXX96256.1"/>
    <property type="molecule type" value="Genomic_DNA"/>
</dbReference>
<accession>A0A347UBM8</accession>
<protein>
    <submittedName>
        <fullName evidence="2">Uncharacterized protein</fullName>
    </submittedName>
</protein>
<gene>
    <name evidence="1" type="ORF">AELL_2652</name>
    <name evidence="2" type="ORF">CP962_03715</name>
</gene>
<evidence type="ECO:0000313" key="4">
    <source>
        <dbReference type="Proteomes" id="UP000290588"/>
    </source>
</evidence>
<dbReference type="EMBL" id="NXIG01000003">
    <property type="protein sequence ID" value="RXI31898.1"/>
    <property type="molecule type" value="Genomic_DNA"/>
</dbReference>
<dbReference type="KEGG" id="aell:AELL_2652"/>
<proteinExistence type="predicted"/>
<dbReference type="OrthoDB" id="5344242at2"/>
<evidence type="ECO:0000313" key="3">
    <source>
        <dbReference type="Proteomes" id="UP000262582"/>
    </source>
</evidence>
<reference evidence="2 4" key="1">
    <citation type="submission" date="2017-09" db="EMBL/GenBank/DDBJ databases">
        <title>Genomics of the genus Arcobacter.</title>
        <authorList>
            <person name="Perez-Cataluna A."/>
            <person name="Figueras M.J."/>
            <person name="Salas-Masso N."/>
        </authorList>
    </citation>
    <scope>NUCLEOTIDE SEQUENCE [LARGE SCALE GENOMIC DNA]</scope>
    <source>
        <strain evidence="2 4">CECT 7837</strain>
    </source>
</reference>
<evidence type="ECO:0000313" key="2">
    <source>
        <dbReference type="EMBL" id="RXI31898.1"/>
    </source>
</evidence>
<dbReference type="Proteomes" id="UP000262582">
    <property type="component" value="Chromosome"/>
</dbReference>
<sequence length="79" mass="9170">MYKIVVANQCGCFKNSNLQNNLTFESKDEALTKAIEMRNIMNTEFCKKHTFELQEMFNNFVISFYTEARDNCCGNGCCM</sequence>
<dbReference type="RefSeq" id="WP_118918398.1">
    <property type="nucleotide sequence ID" value="NZ_CP032097.1"/>
</dbReference>
<reference evidence="1 3" key="2">
    <citation type="submission" date="2018-08" db="EMBL/GenBank/DDBJ databases">
        <title>Complete genome of the Arcobacter ellisii type strain LMG 26155.</title>
        <authorList>
            <person name="Miller W.G."/>
            <person name="Yee E."/>
            <person name="Bono J.L."/>
        </authorList>
    </citation>
    <scope>NUCLEOTIDE SEQUENCE [LARGE SCALE GENOMIC DNA]</scope>
    <source>
        <strain evidence="1 3">LMG 26155</strain>
    </source>
</reference>
<dbReference type="Proteomes" id="UP000290588">
    <property type="component" value="Unassembled WGS sequence"/>
</dbReference>
<dbReference type="AlphaFoldDB" id="A0A347UBM8"/>
<organism evidence="2 4">
    <name type="scientific">Arcobacter ellisii</name>
    <dbReference type="NCBI Taxonomy" id="913109"/>
    <lineage>
        <taxon>Bacteria</taxon>
        <taxon>Pseudomonadati</taxon>
        <taxon>Campylobacterota</taxon>
        <taxon>Epsilonproteobacteria</taxon>
        <taxon>Campylobacterales</taxon>
        <taxon>Arcobacteraceae</taxon>
        <taxon>Arcobacter</taxon>
    </lineage>
</organism>
<evidence type="ECO:0000313" key="1">
    <source>
        <dbReference type="EMBL" id="AXX96256.1"/>
    </source>
</evidence>
<name>A0A347UBM8_9BACT</name>